<gene>
    <name evidence="1" type="ORF">CLIB1444_02S13058</name>
</gene>
<organism evidence="1 2">
    <name type="scientific">[Candida] jaroonii</name>
    <dbReference type="NCBI Taxonomy" id="467808"/>
    <lineage>
        <taxon>Eukaryota</taxon>
        <taxon>Fungi</taxon>
        <taxon>Dikarya</taxon>
        <taxon>Ascomycota</taxon>
        <taxon>Saccharomycotina</taxon>
        <taxon>Pichiomycetes</taxon>
        <taxon>Debaryomycetaceae</taxon>
        <taxon>Yamadazyma</taxon>
    </lineage>
</organism>
<keyword evidence="2" id="KW-1185">Reference proteome</keyword>
<protein>
    <submittedName>
        <fullName evidence="1">Uncharacterized protein</fullName>
    </submittedName>
</protein>
<sequence length="251" mass="27811">MTNDFWGESPNPNWKLGDGSSNDEWKKHKKISINPSDQSRDGLKNYKMICGAVTPRPIGFISTIKANGVNNLAPFSYFNVVAADPPLFTVSFSGSSNKDTLEALLLNKELTINIISEWMIEAANLTAIVAGPEIDEWELSGLTPVPSEVVKPPHVAESGFSIEAKLIDVKTYDSKFKPGTRSSTICIVEGVNFHVREDLIDQDLIMVDTGKLKPVGRLGGNCYSTITAGYELPRFNYENLDKEELERIRKE</sequence>
<name>A0ACA9Y3U5_9ASCO</name>
<dbReference type="Proteomes" id="UP001152531">
    <property type="component" value="Unassembled WGS sequence"/>
</dbReference>
<evidence type="ECO:0000313" key="2">
    <source>
        <dbReference type="Proteomes" id="UP001152531"/>
    </source>
</evidence>
<dbReference type="EMBL" id="CALSDN010000002">
    <property type="protein sequence ID" value="CAH6719634.1"/>
    <property type="molecule type" value="Genomic_DNA"/>
</dbReference>
<accession>A0ACA9Y3U5</accession>
<reference evidence="1" key="1">
    <citation type="submission" date="2022-06" db="EMBL/GenBank/DDBJ databases">
        <authorList>
            <person name="Legras J.-L."/>
            <person name="Devillers H."/>
            <person name="Grondin C."/>
        </authorList>
    </citation>
    <scope>NUCLEOTIDE SEQUENCE</scope>
    <source>
        <strain evidence="1">CLIB 1444</strain>
    </source>
</reference>
<proteinExistence type="predicted"/>
<comment type="caution">
    <text evidence="1">The sequence shown here is derived from an EMBL/GenBank/DDBJ whole genome shotgun (WGS) entry which is preliminary data.</text>
</comment>
<evidence type="ECO:0000313" key="1">
    <source>
        <dbReference type="EMBL" id="CAH6719634.1"/>
    </source>
</evidence>